<dbReference type="GO" id="GO:0009307">
    <property type="term" value="P:DNA restriction-modification system"/>
    <property type="evidence" value="ECO:0007669"/>
    <property type="project" value="UniProtKB-KW"/>
</dbReference>
<proteinExistence type="inferred from homology"/>
<dbReference type="PANTHER" id="PTHR30408">
    <property type="entry name" value="TYPE-1 RESTRICTION ENZYME ECOKI SPECIFICITY PROTEIN"/>
    <property type="match status" value="1"/>
</dbReference>
<protein>
    <submittedName>
        <fullName evidence="6">Type-1 restriction enzyme EcoKI specificity protein</fullName>
    </submittedName>
</protein>
<dbReference type="InterPro" id="IPR000055">
    <property type="entry name" value="Restrct_endonuc_typeI_TRD"/>
</dbReference>
<name>A0A162L9H0_9CLOT</name>
<evidence type="ECO:0000256" key="3">
    <source>
        <dbReference type="ARBA" id="ARBA00023125"/>
    </source>
</evidence>
<dbReference type="RefSeq" id="WP_063554981.1">
    <property type="nucleotide sequence ID" value="NZ_LITT01000011.1"/>
</dbReference>
<evidence type="ECO:0000256" key="1">
    <source>
        <dbReference type="ARBA" id="ARBA00010923"/>
    </source>
</evidence>
<sequence length="381" mass="43322">MDKIKLSEIATIIMGQSPNSDTYNENGEGIPFFQGKSDFGKVNPSVRMYCNNPIKIAEKYDILMSVRAPVGDVNIADRICCIGRGLCAIRITKNNNYKYIYYYLTTVKKELDLLSTGSTFKSINKSILKNIDVKISNLKVQTKIVEVLDQAQSLIDKRKAQIEALDELVKSRFIEMFGNLNTNTNNFEIVNLETLTDKITDGVHSKPEYTSEGVPFISVKDINSGKLKFENCKYISEEAHNGYVKRCRPEKGDILYTKVGATYGIPAIVDTDEEFSLYVSVALLKLKKEIVNPIYIKEAMRSIDVKRQADRQVKGIGVPDLHLVEIKKFKVFNPPIELQNQFANFVNQVDKLKFEMEKSLKELEDNFNSLMQRAFNGELFN</sequence>
<evidence type="ECO:0000313" key="7">
    <source>
        <dbReference type="Proteomes" id="UP000077407"/>
    </source>
</evidence>
<dbReference type="Pfam" id="PF01420">
    <property type="entry name" value="Methylase_S"/>
    <property type="match status" value="2"/>
</dbReference>
<dbReference type="Proteomes" id="UP000077407">
    <property type="component" value="Unassembled WGS sequence"/>
</dbReference>
<dbReference type="PANTHER" id="PTHR30408:SF12">
    <property type="entry name" value="TYPE I RESTRICTION ENZYME MJAVIII SPECIFICITY SUBUNIT"/>
    <property type="match status" value="1"/>
</dbReference>
<dbReference type="Gene3D" id="3.90.220.20">
    <property type="entry name" value="DNA methylase specificity domains"/>
    <property type="match status" value="2"/>
</dbReference>
<dbReference type="AlphaFoldDB" id="A0A162L9H0"/>
<gene>
    <name evidence="6" type="primary">hsdS_1</name>
    <name evidence="6" type="ORF">WY13_01450</name>
</gene>
<evidence type="ECO:0000313" key="6">
    <source>
        <dbReference type="EMBL" id="OAA90546.1"/>
    </source>
</evidence>
<comment type="similarity">
    <text evidence="1">Belongs to the type-I restriction system S methylase family.</text>
</comment>
<dbReference type="EMBL" id="LITT01000011">
    <property type="protein sequence ID" value="OAA90546.1"/>
    <property type="molecule type" value="Genomic_DNA"/>
</dbReference>
<dbReference type="CDD" id="cd17246">
    <property type="entry name" value="RMtype1_S_SonII-TRD2-CR2_like"/>
    <property type="match status" value="1"/>
</dbReference>
<evidence type="ECO:0000259" key="5">
    <source>
        <dbReference type="Pfam" id="PF01420"/>
    </source>
</evidence>
<dbReference type="PATRIC" id="fig|1538.10.peg.358"/>
<dbReference type="SUPFAM" id="SSF116734">
    <property type="entry name" value="DNA methylase specificity domain"/>
    <property type="match status" value="2"/>
</dbReference>
<keyword evidence="4" id="KW-0175">Coiled coil</keyword>
<dbReference type="CDD" id="cd17245">
    <property type="entry name" value="RMtype1_S_TteMORF1547P-TRD2-CR2_Aco12261I-TRD1-CR1_like"/>
    <property type="match status" value="1"/>
</dbReference>
<feature type="domain" description="Type I restriction modification DNA specificity" evidence="5">
    <location>
        <begin position="3"/>
        <end position="163"/>
    </location>
</feature>
<feature type="coiled-coil region" evidence="4">
    <location>
        <begin position="346"/>
        <end position="373"/>
    </location>
</feature>
<organism evidence="6 7">
    <name type="scientific">Clostridium ljungdahlii</name>
    <dbReference type="NCBI Taxonomy" id="1538"/>
    <lineage>
        <taxon>Bacteria</taxon>
        <taxon>Bacillati</taxon>
        <taxon>Bacillota</taxon>
        <taxon>Clostridia</taxon>
        <taxon>Eubacteriales</taxon>
        <taxon>Clostridiaceae</taxon>
        <taxon>Clostridium</taxon>
    </lineage>
</organism>
<keyword evidence="2" id="KW-0680">Restriction system</keyword>
<dbReference type="InterPro" id="IPR052021">
    <property type="entry name" value="Type-I_RS_S_subunit"/>
</dbReference>
<dbReference type="InterPro" id="IPR044946">
    <property type="entry name" value="Restrct_endonuc_typeI_TRD_sf"/>
</dbReference>
<reference evidence="6 7" key="1">
    <citation type="journal article" date="2015" name="Biotechnol. Bioeng.">
        <title>Genome sequence and phenotypic characterization of Caulobacter segnis.</title>
        <authorList>
            <person name="Patel S."/>
            <person name="Fletcher B."/>
            <person name="Scott D.C."/>
            <person name="Ely B."/>
        </authorList>
    </citation>
    <scope>NUCLEOTIDE SEQUENCE [LARGE SCALE GENOMIC DNA]</scope>
    <source>
        <strain evidence="6 7">ERI-2</strain>
    </source>
</reference>
<dbReference type="OrthoDB" id="9811611at2"/>
<accession>A0A162L9H0</accession>
<comment type="caution">
    <text evidence="6">The sequence shown here is derived from an EMBL/GenBank/DDBJ whole genome shotgun (WGS) entry which is preliminary data.</text>
</comment>
<evidence type="ECO:0000256" key="2">
    <source>
        <dbReference type="ARBA" id="ARBA00022747"/>
    </source>
</evidence>
<feature type="domain" description="Type I restriction modification DNA specificity" evidence="5">
    <location>
        <begin position="203"/>
        <end position="362"/>
    </location>
</feature>
<keyword evidence="3" id="KW-0238">DNA-binding</keyword>
<dbReference type="GO" id="GO:0003677">
    <property type="term" value="F:DNA binding"/>
    <property type="evidence" value="ECO:0007669"/>
    <property type="project" value="UniProtKB-KW"/>
</dbReference>
<evidence type="ECO:0000256" key="4">
    <source>
        <dbReference type="SAM" id="Coils"/>
    </source>
</evidence>